<proteinExistence type="predicted"/>
<dbReference type="InParanoid" id="A0A2P5HMI1"/>
<gene>
    <name evidence="7" type="ORF">DHEL01_v210157</name>
</gene>
<evidence type="ECO:0000256" key="3">
    <source>
        <dbReference type="ARBA" id="ARBA00022692"/>
    </source>
</evidence>
<evidence type="ECO:0000256" key="6">
    <source>
        <dbReference type="SAM" id="Phobius"/>
    </source>
</evidence>
<comment type="subcellular location">
    <subcellularLocation>
        <location evidence="1">Membrane</location>
        <topology evidence="1">Multi-pass membrane protein</topology>
    </subcellularLocation>
</comment>
<dbReference type="Gene3D" id="1.20.1250.20">
    <property type="entry name" value="MFS general substrate transporter like domains"/>
    <property type="match status" value="1"/>
</dbReference>
<dbReference type="GO" id="GO:0016020">
    <property type="term" value="C:membrane"/>
    <property type="evidence" value="ECO:0007669"/>
    <property type="project" value="UniProtKB-SubCell"/>
</dbReference>
<dbReference type="PANTHER" id="PTHR43791">
    <property type="entry name" value="PERMEASE-RELATED"/>
    <property type="match status" value="1"/>
</dbReference>
<dbReference type="InterPro" id="IPR011701">
    <property type="entry name" value="MFS"/>
</dbReference>
<evidence type="ECO:0000256" key="2">
    <source>
        <dbReference type="ARBA" id="ARBA00022448"/>
    </source>
</evidence>
<name>A0A2P5HMI1_DIAHE</name>
<accession>A0A2P5HMI1</accession>
<dbReference type="InterPro" id="IPR036259">
    <property type="entry name" value="MFS_trans_sf"/>
</dbReference>
<dbReference type="Pfam" id="PF07690">
    <property type="entry name" value="MFS_1"/>
    <property type="match status" value="1"/>
</dbReference>
<dbReference type="EMBL" id="MAVT02001262">
    <property type="protein sequence ID" value="POS71451.1"/>
    <property type="molecule type" value="Genomic_DNA"/>
</dbReference>
<feature type="transmembrane region" description="Helical" evidence="6">
    <location>
        <begin position="226"/>
        <end position="247"/>
    </location>
</feature>
<dbReference type="PANTHER" id="PTHR43791:SF48">
    <property type="entry name" value="TRANSPORTER, PUTATIVE (AFU_ORTHOLOGUE AFUA_4G01000)-RELATED"/>
    <property type="match status" value="1"/>
</dbReference>
<feature type="transmembrane region" description="Helical" evidence="6">
    <location>
        <begin position="259"/>
        <end position="279"/>
    </location>
</feature>
<dbReference type="FunFam" id="1.20.1250.20:FF:000013">
    <property type="entry name" value="MFS general substrate transporter"/>
    <property type="match status" value="1"/>
</dbReference>
<dbReference type="SUPFAM" id="SSF103473">
    <property type="entry name" value="MFS general substrate transporter"/>
    <property type="match status" value="1"/>
</dbReference>
<feature type="transmembrane region" description="Helical" evidence="6">
    <location>
        <begin position="28"/>
        <end position="50"/>
    </location>
</feature>
<evidence type="ECO:0000256" key="4">
    <source>
        <dbReference type="ARBA" id="ARBA00022989"/>
    </source>
</evidence>
<keyword evidence="4 6" id="KW-1133">Transmembrane helix</keyword>
<evidence type="ECO:0000313" key="7">
    <source>
        <dbReference type="EMBL" id="POS71451.1"/>
    </source>
</evidence>
<comment type="caution">
    <text evidence="7">The sequence shown here is derived from an EMBL/GenBank/DDBJ whole genome shotgun (WGS) entry which is preliminary data.</text>
</comment>
<keyword evidence="8" id="KW-1185">Reference proteome</keyword>
<feature type="transmembrane region" description="Helical" evidence="6">
    <location>
        <begin position="95"/>
        <end position="114"/>
    </location>
</feature>
<sequence>MAPLAGAFGGLLASAILTIPSIGTLHGWRLIFLVEGIITVGVSLVAFVLMTDRPETARWLTPEERRFVAHRVTSERLEGTILLDNMNRTKLWRGVANPITLATGSMLFASTVTVQGMGNFLPTVVATIYPDVPVTKQQLYTVPPYVIGAVLTVALSGISWVIDRRQIIMTFSALPVLTGYGIFLGTLNPHARYAATFLIASTVYTMGSMTNAQISCNVVNDSARTAAMATSVTLGACGGLVSTWVFLPFDGPYYPIANGINLGTSSTWCLVGVGTEMWMRFSNKKRDSKNSLVELSGLNKEEINNLDWKHPDFRWRP</sequence>
<feature type="transmembrane region" description="Helical" evidence="6">
    <location>
        <begin position="142"/>
        <end position="162"/>
    </location>
</feature>
<feature type="transmembrane region" description="Helical" evidence="6">
    <location>
        <begin position="193"/>
        <end position="214"/>
    </location>
</feature>
<keyword evidence="3 6" id="KW-0812">Transmembrane</keyword>
<dbReference type="AlphaFoldDB" id="A0A2P5HMI1"/>
<reference evidence="7" key="1">
    <citation type="submission" date="2017-09" db="EMBL/GenBank/DDBJ databases">
        <title>Polyketide synthases of a Diaporthe helianthi virulent isolate.</title>
        <authorList>
            <person name="Baroncelli R."/>
        </authorList>
    </citation>
    <scope>NUCLEOTIDE SEQUENCE [LARGE SCALE GENOMIC DNA]</scope>
    <source>
        <strain evidence="7">7/96</strain>
    </source>
</reference>
<protein>
    <recommendedName>
        <fullName evidence="9">Major facilitator superfamily (MFS) profile domain-containing protein</fullName>
    </recommendedName>
</protein>
<keyword evidence="2" id="KW-0813">Transport</keyword>
<organism evidence="7 8">
    <name type="scientific">Diaporthe helianthi</name>
    <dbReference type="NCBI Taxonomy" id="158607"/>
    <lineage>
        <taxon>Eukaryota</taxon>
        <taxon>Fungi</taxon>
        <taxon>Dikarya</taxon>
        <taxon>Ascomycota</taxon>
        <taxon>Pezizomycotina</taxon>
        <taxon>Sordariomycetes</taxon>
        <taxon>Sordariomycetidae</taxon>
        <taxon>Diaporthales</taxon>
        <taxon>Diaporthaceae</taxon>
        <taxon>Diaporthe</taxon>
    </lineage>
</organism>
<keyword evidence="5 6" id="KW-0472">Membrane</keyword>
<feature type="transmembrane region" description="Helical" evidence="6">
    <location>
        <begin position="167"/>
        <end position="187"/>
    </location>
</feature>
<dbReference type="Proteomes" id="UP000094444">
    <property type="component" value="Unassembled WGS sequence"/>
</dbReference>
<dbReference type="OrthoDB" id="2985014at2759"/>
<evidence type="ECO:0000313" key="8">
    <source>
        <dbReference type="Proteomes" id="UP000094444"/>
    </source>
</evidence>
<dbReference type="GO" id="GO:0022857">
    <property type="term" value="F:transmembrane transporter activity"/>
    <property type="evidence" value="ECO:0007669"/>
    <property type="project" value="InterPro"/>
</dbReference>
<evidence type="ECO:0000256" key="5">
    <source>
        <dbReference type="ARBA" id="ARBA00023136"/>
    </source>
</evidence>
<evidence type="ECO:0000256" key="1">
    <source>
        <dbReference type="ARBA" id="ARBA00004141"/>
    </source>
</evidence>
<evidence type="ECO:0008006" key="9">
    <source>
        <dbReference type="Google" id="ProtNLM"/>
    </source>
</evidence>